<evidence type="ECO:0000313" key="10">
    <source>
        <dbReference type="EMBL" id="EMI57940.1"/>
    </source>
</evidence>
<keyword evidence="6" id="KW-0653">Protein transport</keyword>
<name>M5U926_9BACT</name>
<evidence type="ECO:0000256" key="8">
    <source>
        <dbReference type="SAM" id="Phobius"/>
    </source>
</evidence>
<keyword evidence="6" id="KW-0813">Transport</keyword>
<dbReference type="EMBL" id="ANOH01000050">
    <property type="protein sequence ID" value="EMI57940.1"/>
    <property type="molecule type" value="Genomic_DNA"/>
</dbReference>
<dbReference type="PATRIC" id="fig|1263870.3.peg.639"/>
<evidence type="ECO:0000256" key="6">
    <source>
        <dbReference type="RuleBase" id="RU004057"/>
    </source>
</evidence>
<dbReference type="Proteomes" id="UP000011885">
    <property type="component" value="Unassembled WGS sequence"/>
</dbReference>
<evidence type="ECO:0000313" key="11">
    <source>
        <dbReference type="Proteomes" id="UP000011885"/>
    </source>
</evidence>
<evidence type="ECO:0000256" key="5">
    <source>
        <dbReference type="ARBA" id="ARBA00023136"/>
    </source>
</evidence>
<comment type="similarity">
    <text evidence="6">Belongs to the exbB/tolQ family.</text>
</comment>
<feature type="transmembrane region" description="Helical" evidence="8">
    <location>
        <begin position="67"/>
        <end position="87"/>
    </location>
</feature>
<keyword evidence="4 8" id="KW-1133">Transmembrane helix</keyword>
<evidence type="ECO:0000256" key="7">
    <source>
        <dbReference type="SAM" id="MobiDB-lite"/>
    </source>
</evidence>
<evidence type="ECO:0000259" key="9">
    <source>
        <dbReference type="Pfam" id="PF01618"/>
    </source>
</evidence>
<keyword evidence="5 8" id="KW-0472">Membrane</keyword>
<reference evidence="10 11" key="1">
    <citation type="journal article" date="2013" name="Mar. Genomics">
        <title>Expression of sulfatases in Rhodopirellula baltica and the diversity of sulfatases in the genus Rhodopirellula.</title>
        <authorList>
            <person name="Wegner C.E."/>
            <person name="Richter-Heitmann T."/>
            <person name="Klindworth A."/>
            <person name="Klockow C."/>
            <person name="Richter M."/>
            <person name="Achstetter T."/>
            <person name="Glockner F.O."/>
            <person name="Harder J."/>
        </authorList>
    </citation>
    <scope>NUCLEOTIDE SEQUENCE [LARGE SCALE GENOMIC DNA]</scope>
    <source>
        <strain evidence="10 11">SM41</strain>
    </source>
</reference>
<feature type="region of interest" description="Disordered" evidence="7">
    <location>
        <begin position="1"/>
        <end position="26"/>
    </location>
</feature>
<feature type="transmembrane region" description="Helical" evidence="8">
    <location>
        <begin position="33"/>
        <end position="55"/>
    </location>
</feature>
<dbReference type="AlphaFoldDB" id="M5U926"/>
<evidence type="ECO:0000256" key="2">
    <source>
        <dbReference type="ARBA" id="ARBA00022475"/>
    </source>
</evidence>
<protein>
    <submittedName>
        <fullName evidence="10">Biopolymer transport protein</fullName>
    </submittedName>
</protein>
<feature type="compositionally biased region" description="Polar residues" evidence="7">
    <location>
        <begin position="1"/>
        <end position="16"/>
    </location>
</feature>
<dbReference type="GO" id="GO:0017038">
    <property type="term" value="P:protein import"/>
    <property type="evidence" value="ECO:0007669"/>
    <property type="project" value="TreeGrafter"/>
</dbReference>
<dbReference type="InterPro" id="IPR050790">
    <property type="entry name" value="ExbB/TolQ_transport"/>
</dbReference>
<keyword evidence="11" id="KW-1185">Reference proteome</keyword>
<feature type="transmembrane region" description="Helical" evidence="8">
    <location>
        <begin position="190"/>
        <end position="212"/>
    </location>
</feature>
<keyword evidence="2" id="KW-1003">Cell membrane</keyword>
<organism evidence="10 11">
    <name type="scientific">Rhodopirellula sallentina SM41</name>
    <dbReference type="NCBI Taxonomy" id="1263870"/>
    <lineage>
        <taxon>Bacteria</taxon>
        <taxon>Pseudomonadati</taxon>
        <taxon>Planctomycetota</taxon>
        <taxon>Planctomycetia</taxon>
        <taxon>Pirellulales</taxon>
        <taxon>Pirellulaceae</taxon>
        <taxon>Rhodopirellula</taxon>
    </lineage>
</organism>
<proteinExistence type="inferred from homology"/>
<feature type="domain" description="MotA/TolQ/ExbB proton channel" evidence="9">
    <location>
        <begin position="163"/>
        <end position="263"/>
    </location>
</feature>
<keyword evidence="3 8" id="KW-0812">Transmembrane</keyword>
<evidence type="ECO:0000256" key="3">
    <source>
        <dbReference type="ARBA" id="ARBA00022692"/>
    </source>
</evidence>
<dbReference type="Pfam" id="PF01618">
    <property type="entry name" value="MotA_ExbB"/>
    <property type="match status" value="1"/>
</dbReference>
<dbReference type="PANTHER" id="PTHR30625">
    <property type="entry name" value="PROTEIN TOLQ"/>
    <property type="match status" value="1"/>
</dbReference>
<feature type="transmembrane region" description="Helical" evidence="8">
    <location>
        <begin position="232"/>
        <end position="254"/>
    </location>
</feature>
<dbReference type="PANTHER" id="PTHR30625:SF11">
    <property type="entry name" value="MOTA_TOLQ_EXBB PROTON CHANNEL DOMAIN-CONTAINING PROTEIN"/>
    <property type="match status" value="1"/>
</dbReference>
<comment type="subcellular location">
    <subcellularLocation>
        <location evidence="1">Cell membrane</location>
        <topology evidence="1">Multi-pass membrane protein</topology>
    </subcellularLocation>
    <subcellularLocation>
        <location evidence="6">Membrane</location>
        <topology evidence="6">Multi-pass membrane protein</topology>
    </subcellularLocation>
</comment>
<feature type="region of interest" description="Disordered" evidence="7">
    <location>
        <begin position="463"/>
        <end position="505"/>
    </location>
</feature>
<feature type="region of interest" description="Disordered" evidence="7">
    <location>
        <begin position="101"/>
        <end position="122"/>
    </location>
</feature>
<dbReference type="RefSeq" id="WP_008674190.1">
    <property type="nucleotide sequence ID" value="NZ_ANOH01000050.1"/>
</dbReference>
<sequence length="505" mass="54660">MTQTPEDVSQDQSTHESPGPIRPPQSATMLGKLTPLVIGLAGGCAFYAFVMTVNWAPLNRYFMGHPVAVAATMLFTVAVSILAFMTLDTASQQRSLRLLRDADLMPPPQSDKENTSPAERWQNDNDAGYVARSWRAALAGLPGSTRQSSLVRRLDEVLTRQSHRATTTELPEDLRELSVRDADAAHDALGLIRIIVWAIPMLGFLGTVIGITQTLGGLDFTDGTAAVDRLKSGLYVAFDTTALGLVLSVVAIFLQFPVERGMQSLLVDIDERVRNLVSLGLPADNPADNQTAMITHLCSGIETAVAESLATQAKLWRETIEEAQEAWRSQHTEGAEQFRHLLQSAMKPALTHHADRIDASIGRLDGAANAVENALREQTSLWRGAMEETATEVQTHRRTLLTHTEAMTTLASRQSDQDASLRNTLLQAIETQNRTETNGPALDPAVTQAMTTLARAVEMLSTRLPQAAERPTRANASPGRPGRSNVEPAAKANASANRGSLGRAA</sequence>
<comment type="caution">
    <text evidence="10">The sequence shown here is derived from an EMBL/GenBank/DDBJ whole genome shotgun (WGS) entry which is preliminary data.</text>
</comment>
<dbReference type="InterPro" id="IPR002898">
    <property type="entry name" value="MotA_ExbB_proton_chnl"/>
</dbReference>
<dbReference type="OrthoDB" id="230181at2"/>
<dbReference type="GO" id="GO:0005886">
    <property type="term" value="C:plasma membrane"/>
    <property type="evidence" value="ECO:0007669"/>
    <property type="project" value="UniProtKB-SubCell"/>
</dbReference>
<evidence type="ECO:0000256" key="1">
    <source>
        <dbReference type="ARBA" id="ARBA00004651"/>
    </source>
</evidence>
<evidence type="ECO:0000256" key="4">
    <source>
        <dbReference type="ARBA" id="ARBA00022989"/>
    </source>
</evidence>
<accession>M5U926</accession>
<gene>
    <name evidence="10" type="ORF">RSSM_00580</name>
</gene>